<evidence type="ECO:0000313" key="2">
    <source>
        <dbReference type="EMBL" id="WSD14427.1"/>
    </source>
</evidence>
<reference evidence="2 3" key="1">
    <citation type="submission" date="2022-10" db="EMBL/GenBank/DDBJ databases">
        <title>The complete genomes of actinobacterial strains from the NBC collection.</title>
        <authorList>
            <person name="Joergensen T.S."/>
            <person name="Alvarez Arevalo M."/>
            <person name="Sterndorff E.B."/>
            <person name="Faurdal D."/>
            <person name="Vuksanovic O."/>
            <person name="Mourched A.-S."/>
            <person name="Charusanti P."/>
            <person name="Shaw S."/>
            <person name="Blin K."/>
            <person name="Weber T."/>
        </authorList>
    </citation>
    <scope>NUCLEOTIDE SEQUENCE [LARGE SCALE GENOMIC DNA]</scope>
    <source>
        <strain evidence="2 3">NBC 01752</strain>
    </source>
</reference>
<evidence type="ECO:0000256" key="1">
    <source>
        <dbReference type="SAM" id="MobiDB-lite"/>
    </source>
</evidence>
<gene>
    <name evidence="2" type="ORF">OHB35_14900</name>
</gene>
<dbReference type="Proteomes" id="UP001340816">
    <property type="component" value="Chromosome"/>
</dbReference>
<name>A0ABZ1H797_STRPH</name>
<sequence length="132" mass="15265">MTQAPTAATTRRLLTALAPPPDDTATSEAVDGLRATTEEIRAFLAEADKRDTQAMRAEVLHEWRNTLDRFHRELEQADPGEWSHWRLPGTWLDSHLRLRSLIAHEVGKAYWDDRAEIRYADIDVERYLWGAR</sequence>
<dbReference type="RefSeq" id="WP_326759069.1">
    <property type="nucleotide sequence ID" value="NZ_CP109135.1"/>
</dbReference>
<organism evidence="2 3">
    <name type="scientific">Streptomyces phaeochromogenes</name>
    <dbReference type="NCBI Taxonomy" id="1923"/>
    <lineage>
        <taxon>Bacteria</taxon>
        <taxon>Bacillati</taxon>
        <taxon>Actinomycetota</taxon>
        <taxon>Actinomycetes</taxon>
        <taxon>Kitasatosporales</taxon>
        <taxon>Streptomycetaceae</taxon>
        <taxon>Streptomyces</taxon>
        <taxon>Streptomyces phaeochromogenes group</taxon>
    </lineage>
</organism>
<evidence type="ECO:0000313" key="3">
    <source>
        <dbReference type="Proteomes" id="UP001340816"/>
    </source>
</evidence>
<feature type="region of interest" description="Disordered" evidence="1">
    <location>
        <begin position="1"/>
        <end position="29"/>
    </location>
</feature>
<dbReference type="EMBL" id="CP109135">
    <property type="protein sequence ID" value="WSD14427.1"/>
    <property type="molecule type" value="Genomic_DNA"/>
</dbReference>
<proteinExistence type="predicted"/>
<protein>
    <submittedName>
        <fullName evidence="2">Uncharacterized protein</fullName>
    </submittedName>
</protein>
<feature type="compositionally biased region" description="Low complexity" evidence="1">
    <location>
        <begin position="1"/>
        <end position="17"/>
    </location>
</feature>
<keyword evidence="3" id="KW-1185">Reference proteome</keyword>
<accession>A0ABZ1H797</accession>